<protein>
    <submittedName>
        <fullName evidence="1">Uncharacterized protein</fullName>
    </submittedName>
</protein>
<name>A0A9D4F5R7_DREPO</name>
<comment type="caution">
    <text evidence="1">The sequence shown here is derived from an EMBL/GenBank/DDBJ whole genome shotgun (WGS) entry which is preliminary data.</text>
</comment>
<keyword evidence="2" id="KW-1185">Reference proteome</keyword>
<dbReference type="EMBL" id="JAIWYP010000007">
    <property type="protein sequence ID" value="KAH3791821.1"/>
    <property type="molecule type" value="Genomic_DNA"/>
</dbReference>
<accession>A0A9D4F5R7</accession>
<organism evidence="1 2">
    <name type="scientific">Dreissena polymorpha</name>
    <name type="common">Zebra mussel</name>
    <name type="synonym">Mytilus polymorpha</name>
    <dbReference type="NCBI Taxonomy" id="45954"/>
    <lineage>
        <taxon>Eukaryota</taxon>
        <taxon>Metazoa</taxon>
        <taxon>Spiralia</taxon>
        <taxon>Lophotrochozoa</taxon>
        <taxon>Mollusca</taxon>
        <taxon>Bivalvia</taxon>
        <taxon>Autobranchia</taxon>
        <taxon>Heteroconchia</taxon>
        <taxon>Euheterodonta</taxon>
        <taxon>Imparidentia</taxon>
        <taxon>Neoheterodontei</taxon>
        <taxon>Myida</taxon>
        <taxon>Dreissenoidea</taxon>
        <taxon>Dreissenidae</taxon>
        <taxon>Dreissena</taxon>
    </lineage>
</organism>
<sequence>MTNGISKTKAQQIPRNINSITIKDYSWGRNIPTFKAKLEQVKKQAELEKSCVDFRGIASRPGHMPYVVIGFYGHSPLTTYVLE</sequence>
<evidence type="ECO:0000313" key="1">
    <source>
        <dbReference type="EMBL" id="KAH3791821.1"/>
    </source>
</evidence>
<proteinExistence type="predicted"/>
<dbReference type="AlphaFoldDB" id="A0A9D4F5R7"/>
<evidence type="ECO:0000313" key="2">
    <source>
        <dbReference type="Proteomes" id="UP000828390"/>
    </source>
</evidence>
<reference evidence="1" key="1">
    <citation type="journal article" date="2019" name="bioRxiv">
        <title>The Genome of the Zebra Mussel, Dreissena polymorpha: A Resource for Invasive Species Research.</title>
        <authorList>
            <person name="McCartney M.A."/>
            <person name="Auch B."/>
            <person name="Kono T."/>
            <person name="Mallez S."/>
            <person name="Zhang Y."/>
            <person name="Obille A."/>
            <person name="Becker A."/>
            <person name="Abrahante J.E."/>
            <person name="Garbe J."/>
            <person name="Badalamenti J.P."/>
            <person name="Herman A."/>
            <person name="Mangelson H."/>
            <person name="Liachko I."/>
            <person name="Sullivan S."/>
            <person name="Sone E.D."/>
            <person name="Koren S."/>
            <person name="Silverstein K.A.T."/>
            <person name="Beckman K.B."/>
            <person name="Gohl D.M."/>
        </authorList>
    </citation>
    <scope>NUCLEOTIDE SEQUENCE</scope>
    <source>
        <strain evidence="1">Duluth1</strain>
        <tissue evidence="1">Whole animal</tissue>
    </source>
</reference>
<reference evidence="1" key="2">
    <citation type="submission" date="2020-11" db="EMBL/GenBank/DDBJ databases">
        <authorList>
            <person name="McCartney M.A."/>
            <person name="Auch B."/>
            <person name="Kono T."/>
            <person name="Mallez S."/>
            <person name="Becker A."/>
            <person name="Gohl D.M."/>
            <person name="Silverstein K.A.T."/>
            <person name="Koren S."/>
            <person name="Bechman K.B."/>
            <person name="Herman A."/>
            <person name="Abrahante J.E."/>
            <person name="Garbe J."/>
        </authorList>
    </citation>
    <scope>NUCLEOTIDE SEQUENCE</scope>
    <source>
        <strain evidence="1">Duluth1</strain>
        <tissue evidence="1">Whole animal</tissue>
    </source>
</reference>
<gene>
    <name evidence="1" type="ORF">DPMN_145311</name>
</gene>
<dbReference type="Proteomes" id="UP000828390">
    <property type="component" value="Unassembled WGS sequence"/>
</dbReference>